<protein>
    <submittedName>
        <fullName evidence="1">Noncanonical pyrimidine nucleotidase, YjjG family</fullName>
    </submittedName>
</protein>
<dbReference type="PANTHER" id="PTHR47478:SF1">
    <property type="entry name" value="PYRIMIDINE 5'-NUCLEOTIDASE YJJG"/>
    <property type="match status" value="1"/>
</dbReference>
<dbReference type="PANTHER" id="PTHR47478">
    <property type="match status" value="1"/>
</dbReference>
<dbReference type="InterPro" id="IPR036412">
    <property type="entry name" value="HAD-like_sf"/>
</dbReference>
<gene>
    <name evidence="1" type="ORF">GV828_09855</name>
</gene>
<dbReference type="InterPro" id="IPR023214">
    <property type="entry name" value="HAD_sf"/>
</dbReference>
<dbReference type="InterPro" id="IPR023198">
    <property type="entry name" value="PGP-like_dom2"/>
</dbReference>
<dbReference type="NCBIfam" id="TIGR02254">
    <property type="entry name" value="YjjG_YfnB"/>
    <property type="match status" value="1"/>
</dbReference>
<dbReference type="InterPro" id="IPR041492">
    <property type="entry name" value="HAD_2"/>
</dbReference>
<dbReference type="SFLD" id="SFLDS00003">
    <property type="entry name" value="Haloacid_Dehalogenase"/>
    <property type="match status" value="1"/>
</dbReference>
<dbReference type="InterPro" id="IPR052550">
    <property type="entry name" value="Pyrimidine_5'-ntase_YjjG"/>
</dbReference>
<dbReference type="SUPFAM" id="SSF56784">
    <property type="entry name" value="HAD-like"/>
    <property type="match status" value="1"/>
</dbReference>
<dbReference type="Pfam" id="PF13419">
    <property type="entry name" value="HAD_2"/>
    <property type="match status" value="1"/>
</dbReference>
<dbReference type="Gene3D" id="3.40.50.1000">
    <property type="entry name" value="HAD superfamily/HAD-like"/>
    <property type="match status" value="1"/>
</dbReference>
<dbReference type="RefSeq" id="WP_166537329.1">
    <property type="nucleotide sequence ID" value="NZ_JAABLM010000011.1"/>
</dbReference>
<keyword evidence="2" id="KW-1185">Reference proteome</keyword>
<evidence type="ECO:0000313" key="2">
    <source>
        <dbReference type="Proteomes" id="UP000798602"/>
    </source>
</evidence>
<dbReference type="InterPro" id="IPR006439">
    <property type="entry name" value="HAD-SF_hydro_IA"/>
</dbReference>
<reference evidence="2" key="1">
    <citation type="submission" date="2020-01" db="EMBL/GenBank/DDBJ databases">
        <title>Sphingomonas sp. strain CSW-10.</title>
        <authorList>
            <person name="Chen W.-M."/>
        </authorList>
    </citation>
    <scope>NUCLEOTIDE SEQUENCE [LARGE SCALE GENOMIC DNA]</scope>
    <source>
        <strain evidence="2">NST-5</strain>
    </source>
</reference>
<dbReference type="Gene3D" id="1.10.150.240">
    <property type="entry name" value="Putative phosphatase, domain 2"/>
    <property type="match status" value="1"/>
</dbReference>
<name>A0ABW9ZFF2_9FLAO</name>
<organism evidence="1 2">
    <name type="scientific">Flavobacterium ichthyis</name>
    <dbReference type="NCBI Taxonomy" id="2698827"/>
    <lineage>
        <taxon>Bacteria</taxon>
        <taxon>Pseudomonadati</taxon>
        <taxon>Bacteroidota</taxon>
        <taxon>Flavobacteriia</taxon>
        <taxon>Flavobacteriales</taxon>
        <taxon>Flavobacteriaceae</taxon>
        <taxon>Flavobacterium</taxon>
    </lineage>
</organism>
<sequence length="230" mass="26643">MIFKNKITDIFFDLDHTLWDFEKNSALAFETVLQKNEIAIDTIAFVERYVPVNKKFWDLYQRNQVTAQELRYGRLKEVFESFSHSIDDEKIHFLAEEYISHLPLNNHLYAGALELLDYLQPHYQLHIITNGFNLVQQNKLKNSNILHYFKTVTDSEIAGHKKPSAEIFKFALENAKCNPKTAVMIGDNLEADVEGALSAGLDAIFFNEHNIKVGENIKHVNHLLALKNYF</sequence>
<dbReference type="Proteomes" id="UP000798602">
    <property type="component" value="Unassembled WGS sequence"/>
</dbReference>
<dbReference type="EMBL" id="JAABLM010000011">
    <property type="protein sequence ID" value="NBL65503.1"/>
    <property type="molecule type" value="Genomic_DNA"/>
</dbReference>
<dbReference type="SFLD" id="SFLDG01129">
    <property type="entry name" value="C1.5:_HAD__Beta-PGM__Phosphata"/>
    <property type="match status" value="1"/>
</dbReference>
<comment type="caution">
    <text evidence="1">The sequence shown here is derived from an EMBL/GenBank/DDBJ whole genome shotgun (WGS) entry which is preliminary data.</text>
</comment>
<evidence type="ECO:0000313" key="1">
    <source>
        <dbReference type="EMBL" id="NBL65503.1"/>
    </source>
</evidence>
<accession>A0ABW9ZFF2</accession>
<dbReference type="NCBIfam" id="TIGR01549">
    <property type="entry name" value="HAD-SF-IA-v1"/>
    <property type="match status" value="1"/>
</dbReference>
<dbReference type="InterPro" id="IPR011951">
    <property type="entry name" value="HAD-SF_hydro_IA_YjjG/PynA"/>
</dbReference>
<proteinExistence type="predicted"/>